<reference evidence="1 2" key="2">
    <citation type="journal article" date="2022" name="Mol. Ecol. Resour.">
        <title>The genomes of chicory, endive, great burdock and yacon provide insights into Asteraceae paleo-polyploidization history and plant inulin production.</title>
        <authorList>
            <person name="Fan W."/>
            <person name="Wang S."/>
            <person name="Wang H."/>
            <person name="Wang A."/>
            <person name="Jiang F."/>
            <person name="Liu H."/>
            <person name="Zhao H."/>
            <person name="Xu D."/>
            <person name="Zhang Y."/>
        </authorList>
    </citation>
    <scope>NUCLEOTIDE SEQUENCE [LARGE SCALE GENOMIC DNA]</scope>
    <source>
        <strain evidence="2">cv. Yunnan</strain>
        <tissue evidence="1">Leaves</tissue>
    </source>
</reference>
<name>A0ACB9D6H3_9ASTR</name>
<proteinExistence type="predicted"/>
<accession>A0ACB9D6H3</accession>
<reference evidence="2" key="1">
    <citation type="journal article" date="2022" name="Mol. Ecol. Resour.">
        <title>The genomes of chicory, endive, great burdock and yacon provide insights into Asteraceae palaeo-polyploidization history and plant inulin production.</title>
        <authorList>
            <person name="Fan W."/>
            <person name="Wang S."/>
            <person name="Wang H."/>
            <person name="Wang A."/>
            <person name="Jiang F."/>
            <person name="Liu H."/>
            <person name="Zhao H."/>
            <person name="Xu D."/>
            <person name="Zhang Y."/>
        </authorList>
    </citation>
    <scope>NUCLEOTIDE SEQUENCE [LARGE SCALE GENOMIC DNA]</scope>
    <source>
        <strain evidence="2">cv. Yunnan</strain>
    </source>
</reference>
<dbReference type="Proteomes" id="UP001056120">
    <property type="component" value="Linkage Group LG20"/>
</dbReference>
<organism evidence="1 2">
    <name type="scientific">Smallanthus sonchifolius</name>
    <dbReference type="NCBI Taxonomy" id="185202"/>
    <lineage>
        <taxon>Eukaryota</taxon>
        <taxon>Viridiplantae</taxon>
        <taxon>Streptophyta</taxon>
        <taxon>Embryophyta</taxon>
        <taxon>Tracheophyta</taxon>
        <taxon>Spermatophyta</taxon>
        <taxon>Magnoliopsida</taxon>
        <taxon>eudicotyledons</taxon>
        <taxon>Gunneridae</taxon>
        <taxon>Pentapetalae</taxon>
        <taxon>asterids</taxon>
        <taxon>campanulids</taxon>
        <taxon>Asterales</taxon>
        <taxon>Asteraceae</taxon>
        <taxon>Asteroideae</taxon>
        <taxon>Heliantheae alliance</taxon>
        <taxon>Millerieae</taxon>
        <taxon>Smallanthus</taxon>
    </lineage>
</organism>
<dbReference type="EMBL" id="CM042037">
    <property type="protein sequence ID" value="KAI3742172.1"/>
    <property type="molecule type" value="Genomic_DNA"/>
</dbReference>
<keyword evidence="2" id="KW-1185">Reference proteome</keyword>
<protein>
    <submittedName>
        <fullName evidence="1">Uncharacterized protein</fullName>
    </submittedName>
</protein>
<gene>
    <name evidence="1" type="ORF">L1987_59852</name>
</gene>
<evidence type="ECO:0000313" key="1">
    <source>
        <dbReference type="EMBL" id="KAI3742172.1"/>
    </source>
</evidence>
<sequence>MEGPPILNFNNVEETSTRYKNQLLPNVDNQNQGNPEVNVANQAPHRLQPQAERMHDTNEGVGQSLLGPNPNNNGRGGFGYQGGDGFVNQGWNNFNPNDGGGQYNHGGFEYN</sequence>
<evidence type="ECO:0000313" key="2">
    <source>
        <dbReference type="Proteomes" id="UP001056120"/>
    </source>
</evidence>
<comment type="caution">
    <text evidence="1">The sequence shown here is derived from an EMBL/GenBank/DDBJ whole genome shotgun (WGS) entry which is preliminary data.</text>
</comment>